<dbReference type="AlphaFoldDB" id="A0A8A1LJU0"/>
<accession>A0A8A1LJU0</accession>
<sequence length="68" mass="7970">MAIACILRYFIYQVEDQAYNSFLAETVVYSTLPFQAPTERRGLFNMTDIISFAHVHPYQQLPIHCVWT</sequence>
<evidence type="ECO:0000313" key="2">
    <source>
        <dbReference type="Proteomes" id="UP000663419"/>
    </source>
</evidence>
<name>A0A8A1LJU0_AJEC8</name>
<evidence type="ECO:0000313" key="1">
    <source>
        <dbReference type="EMBL" id="QSS52097.1"/>
    </source>
</evidence>
<gene>
    <name evidence="1" type="ORF">I7I53_07605</name>
</gene>
<dbReference type="EMBL" id="CP069103">
    <property type="protein sequence ID" value="QSS52097.1"/>
    <property type="molecule type" value="Genomic_DNA"/>
</dbReference>
<dbReference type="VEuPathDB" id="FungiDB:I7I53_07605"/>
<protein>
    <submittedName>
        <fullName evidence="1">Uncharacterized protein</fullName>
    </submittedName>
</protein>
<organism evidence="1 2">
    <name type="scientific">Ajellomyces capsulatus (strain H88)</name>
    <name type="common">Darling's disease fungus</name>
    <name type="synonym">Histoplasma capsulatum</name>
    <dbReference type="NCBI Taxonomy" id="544711"/>
    <lineage>
        <taxon>Eukaryota</taxon>
        <taxon>Fungi</taxon>
        <taxon>Dikarya</taxon>
        <taxon>Ascomycota</taxon>
        <taxon>Pezizomycotina</taxon>
        <taxon>Eurotiomycetes</taxon>
        <taxon>Eurotiomycetidae</taxon>
        <taxon>Onygenales</taxon>
        <taxon>Ajellomycetaceae</taxon>
        <taxon>Histoplasma</taxon>
    </lineage>
</organism>
<reference evidence="1" key="1">
    <citation type="submission" date="2021-01" db="EMBL/GenBank/DDBJ databases">
        <title>Chromosome-level genome assembly of a human fungal pathogen reveals clustering of transcriptionally co-regulated genes.</title>
        <authorList>
            <person name="Voorhies M."/>
            <person name="Cohen S."/>
            <person name="Shea T.P."/>
            <person name="Petrus S."/>
            <person name="Munoz J.F."/>
            <person name="Poplawski S."/>
            <person name="Goldman W.E."/>
            <person name="Michael T."/>
            <person name="Cuomo C.A."/>
            <person name="Sil A."/>
            <person name="Beyhan S."/>
        </authorList>
    </citation>
    <scope>NUCLEOTIDE SEQUENCE</scope>
    <source>
        <strain evidence="1">H88</strain>
    </source>
</reference>
<proteinExistence type="predicted"/>
<dbReference type="Proteomes" id="UP000663419">
    <property type="component" value="Chromosome 2"/>
</dbReference>